<dbReference type="RefSeq" id="WP_035939672.1">
    <property type="nucleotide sequence ID" value="NZ_CADFFX010000023.1"/>
</dbReference>
<evidence type="ECO:0000313" key="2">
    <source>
        <dbReference type="EMBL" id="KDR42416.1"/>
    </source>
</evidence>
<evidence type="ECO:0008006" key="4">
    <source>
        <dbReference type="Google" id="ProtNLM"/>
    </source>
</evidence>
<sequence length="384" mass="40505">MQASNPAAGSHGGAAARPARPMRALRSGGIGIAAAVTCLVLAACAAKPLVPYSADTPPLALVPASQAGVQDKRARFREIYCAVLEAHGSALADYRRCEDALTRVGVEPAGTGMPVDLGQSRRHLVAVVVPGVGYDCFKPWLNAPGTVTKHLQPFGYDAIMLTVDGLSSSANNARQIRDAILAMQLPAGAPQLVLIGYSKGAPDILEALVDYPEIRGRVAAVVSAAGAIGGSPLANDAEQFQADMLRYFPGSTCTSGDGGAVQSLRPATRRAWMAQNPLPGGLRYYSLATFPQPERISSILKSSYEKLARVDARNDSQVIFYDQVVPGSALLGYVNADHWALAVPIARTHTMIGSLFVTQNAYPREALTEAVLRFVEEDLATPGK</sequence>
<accession>A0A069PYD2</accession>
<gene>
    <name evidence="2" type="ORF">BG61_10030</name>
</gene>
<feature type="region of interest" description="Disordered" evidence="1">
    <location>
        <begin position="1"/>
        <end position="20"/>
    </location>
</feature>
<organism evidence="2 3">
    <name type="scientific">Caballeronia glathei</name>
    <dbReference type="NCBI Taxonomy" id="60547"/>
    <lineage>
        <taxon>Bacteria</taxon>
        <taxon>Pseudomonadati</taxon>
        <taxon>Pseudomonadota</taxon>
        <taxon>Betaproteobacteria</taxon>
        <taxon>Burkholderiales</taxon>
        <taxon>Burkholderiaceae</taxon>
        <taxon>Caballeronia</taxon>
    </lineage>
</organism>
<dbReference type="Proteomes" id="UP000027466">
    <property type="component" value="Unassembled WGS sequence"/>
</dbReference>
<proteinExistence type="predicted"/>
<dbReference type="SUPFAM" id="SSF53474">
    <property type="entry name" value="alpha/beta-Hydrolases"/>
    <property type="match status" value="1"/>
</dbReference>
<protein>
    <recommendedName>
        <fullName evidence="4">Alpha/beta hydrolase</fullName>
    </recommendedName>
</protein>
<keyword evidence="3" id="KW-1185">Reference proteome</keyword>
<dbReference type="ESTHER" id="9burk-a0a069pyd2">
    <property type="family name" value="Polyesterase-MGS0156-like"/>
</dbReference>
<dbReference type="EMBL" id="JFHC01000017">
    <property type="protein sequence ID" value="KDR42416.1"/>
    <property type="molecule type" value="Genomic_DNA"/>
</dbReference>
<name>A0A069PYD2_9BURK</name>
<dbReference type="InterPro" id="IPR029058">
    <property type="entry name" value="AB_hydrolase_fold"/>
</dbReference>
<evidence type="ECO:0000256" key="1">
    <source>
        <dbReference type="SAM" id="MobiDB-lite"/>
    </source>
</evidence>
<comment type="caution">
    <text evidence="2">The sequence shown here is derived from an EMBL/GenBank/DDBJ whole genome shotgun (WGS) entry which is preliminary data.</text>
</comment>
<dbReference type="Gene3D" id="3.40.50.1820">
    <property type="entry name" value="alpha/beta hydrolase"/>
    <property type="match status" value="1"/>
</dbReference>
<dbReference type="STRING" id="60547.GCA_000751215_06452"/>
<dbReference type="AlphaFoldDB" id="A0A069PYD2"/>
<reference evidence="2 3" key="1">
    <citation type="submission" date="2014-03" db="EMBL/GenBank/DDBJ databases">
        <title>Draft Genome Sequences of Four Burkholderia Strains.</title>
        <authorList>
            <person name="Liu X.Y."/>
            <person name="Li C.X."/>
            <person name="Xu J.H."/>
        </authorList>
    </citation>
    <scope>NUCLEOTIDE SEQUENCE [LARGE SCALE GENOMIC DNA]</scope>
    <source>
        <strain evidence="2 3">DSM 50014</strain>
    </source>
</reference>
<evidence type="ECO:0000313" key="3">
    <source>
        <dbReference type="Proteomes" id="UP000027466"/>
    </source>
</evidence>